<dbReference type="RefSeq" id="WP_203387623.1">
    <property type="nucleotide sequence ID" value="NZ_CP064781.1"/>
</dbReference>
<evidence type="ECO:0000313" key="2">
    <source>
        <dbReference type="EMBL" id="QRJ64086.1"/>
    </source>
</evidence>
<organism evidence="2 3">
    <name type="scientific">Azospira restricta</name>
    <dbReference type="NCBI Taxonomy" id="404405"/>
    <lineage>
        <taxon>Bacteria</taxon>
        <taxon>Pseudomonadati</taxon>
        <taxon>Pseudomonadota</taxon>
        <taxon>Betaproteobacteria</taxon>
        <taxon>Rhodocyclales</taxon>
        <taxon>Rhodocyclaceae</taxon>
        <taxon>Azospira</taxon>
    </lineage>
</organism>
<proteinExistence type="predicted"/>
<dbReference type="EMBL" id="CP064781">
    <property type="protein sequence ID" value="QRJ64086.1"/>
    <property type="molecule type" value="Genomic_DNA"/>
</dbReference>
<evidence type="ECO:0000256" key="1">
    <source>
        <dbReference type="SAM" id="MobiDB-lite"/>
    </source>
</evidence>
<name>A0A974Y3Z3_9RHOO</name>
<sequence length="107" mass="11807">MSAIRPTTSPPPSSYAAPERPRRESRVAVQPVQLEREVEADRRRSLREELDAADERRPLADGDAAAPGVEQLVAQIGLLGEDALRVLQPIAPEVRRLVEPDHVDEQA</sequence>
<dbReference type="Proteomes" id="UP000663444">
    <property type="component" value="Chromosome"/>
</dbReference>
<dbReference type="KEGG" id="ares:IWH25_01645"/>
<accession>A0A974Y3Z3</accession>
<reference evidence="2" key="1">
    <citation type="submission" date="2020-11" db="EMBL/GenBank/DDBJ databases">
        <title>Azospira restricta DSM 18626 genome sequence.</title>
        <authorList>
            <person name="Moe W.M."/>
        </authorList>
    </citation>
    <scope>NUCLEOTIDE SEQUENCE</scope>
    <source>
        <strain evidence="2">DSM 18626</strain>
    </source>
</reference>
<dbReference type="AlphaFoldDB" id="A0A974Y3Z3"/>
<feature type="region of interest" description="Disordered" evidence="1">
    <location>
        <begin position="1"/>
        <end position="65"/>
    </location>
</feature>
<protein>
    <submittedName>
        <fullName evidence="2">Uncharacterized protein</fullName>
    </submittedName>
</protein>
<keyword evidence="3" id="KW-1185">Reference proteome</keyword>
<feature type="compositionally biased region" description="Basic and acidic residues" evidence="1">
    <location>
        <begin position="34"/>
        <end position="60"/>
    </location>
</feature>
<evidence type="ECO:0000313" key="3">
    <source>
        <dbReference type="Proteomes" id="UP000663444"/>
    </source>
</evidence>
<gene>
    <name evidence="2" type="ORF">IWH25_01645</name>
</gene>